<dbReference type="GO" id="GO:0007165">
    <property type="term" value="P:signal transduction"/>
    <property type="evidence" value="ECO:0007669"/>
    <property type="project" value="UniProtKB-KW"/>
</dbReference>
<keyword evidence="7" id="KW-1133">Transmembrane helix</keyword>
<organism evidence="11 12">
    <name type="scientific">Afifella marina DSM 2698</name>
    <dbReference type="NCBI Taxonomy" id="1120955"/>
    <lineage>
        <taxon>Bacteria</taxon>
        <taxon>Pseudomonadati</taxon>
        <taxon>Pseudomonadota</taxon>
        <taxon>Alphaproteobacteria</taxon>
        <taxon>Hyphomicrobiales</taxon>
        <taxon>Afifellaceae</taxon>
        <taxon>Afifella</taxon>
    </lineage>
</organism>
<feature type="transmembrane region" description="Helical" evidence="7">
    <location>
        <begin position="12"/>
        <end position="33"/>
    </location>
</feature>
<keyword evidence="7" id="KW-0812">Transmembrane</keyword>
<accession>A0A1G5MDR3</accession>
<protein>
    <submittedName>
        <fullName evidence="11">Methyl-accepting chemotaxis protein</fullName>
    </submittedName>
</protein>
<feature type="domain" description="T-SNARE coiled-coil homology" evidence="9">
    <location>
        <begin position="626"/>
        <end position="688"/>
    </location>
</feature>
<keyword evidence="3 5" id="KW-0807">Transducer</keyword>
<dbReference type="SUPFAM" id="SSF58104">
    <property type="entry name" value="Methyl-accepting chemotaxis protein (MCP) signaling domain"/>
    <property type="match status" value="1"/>
</dbReference>
<evidence type="ECO:0000256" key="2">
    <source>
        <dbReference type="ARBA" id="ARBA00022519"/>
    </source>
</evidence>
<dbReference type="Pfam" id="PF22673">
    <property type="entry name" value="MCP-like_PDC_1"/>
    <property type="match status" value="1"/>
</dbReference>
<dbReference type="RefSeq" id="WP_092810046.1">
    <property type="nucleotide sequence ID" value="NZ_FMVW01000001.1"/>
</dbReference>
<dbReference type="PROSITE" id="PS50111">
    <property type="entry name" value="CHEMOTAXIS_TRANSDUC_2"/>
    <property type="match status" value="1"/>
</dbReference>
<dbReference type="PANTHER" id="PTHR32089:SF112">
    <property type="entry name" value="LYSOZYME-LIKE PROTEIN-RELATED"/>
    <property type="match status" value="1"/>
</dbReference>
<dbReference type="CDD" id="cd12913">
    <property type="entry name" value="PDC1_MCP_like"/>
    <property type="match status" value="1"/>
</dbReference>
<reference evidence="11 12" key="1">
    <citation type="submission" date="2016-10" db="EMBL/GenBank/DDBJ databases">
        <authorList>
            <person name="de Groot N.N."/>
        </authorList>
    </citation>
    <scope>NUCLEOTIDE SEQUENCE [LARGE SCALE GENOMIC DNA]</scope>
    <source>
        <strain evidence="11 12">DSM 2698</strain>
    </source>
</reference>
<dbReference type="Gene3D" id="1.10.287.950">
    <property type="entry name" value="Methyl-accepting chemotaxis protein"/>
    <property type="match status" value="1"/>
</dbReference>
<feature type="coiled-coil region" evidence="6">
    <location>
        <begin position="420"/>
        <end position="448"/>
    </location>
</feature>
<feature type="domain" description="HAMP" evidence="10">
    <location>
        <begin position="379"/>
        <end position="432"/>
    </location>
</feature>
<evidence type="ECO:0000256" key="4">
    <source>
        <dbReference type="ARBA" id="ARBA00029447"/>
    </source>
</evidence>
<dbReference type="Gene3D" id="3.30.450.20">
    <property type="entry name" value="PAS domain"/>
    <property type="match status" value="2"/>
</dbReference>
<gene>
    <name evidence="11" type="ORF">SAMN03080610_00426</name>
</gene>
<evidence type="ECO:0000259" key="10">
    <source>
        <dbReference type="PROSITE" id="PS50885"/>
    </source>
</evidence>
<keyword evidence="7" id="KW-0472">Membrane</keyword>
<dbReference type="STRING" id="1120955.SAMN03080610_00426"/>
<keyword evidence="6" id="KW-0175">Coiled coil</keyword>
<keyword evidence="12" id="KW-1185">Reference proteome</keyword>
<dbReference type="InterPro" id="IPR000727">
    <property type="entry name" value="T_SNARE_dom"/>
</dbReference>
<keyword evidence="2" id="KW-0997">Cell inner membrane</keyword>
<dbReference type="EMBL" id="FMVW01000001">
    <property type="protein sequence ID" value="SCZ22539.1"/>
    <property type="molecule type" value="Genomic_DNA"/>
</dbReference>
<name>A0A1G5MDR3_AFIMA</name>
<dbReference type="PANTHER" id="PTHR32089">
    <property type="entry name" value="METHYL-ACCEPTING CHEMOTAXIS PROTEIN MCPB"/>
    <property type="match status" value="1"/>
</dbReference>
<dbReference type="PROSITE" id="PS50192">
    <property type="entry name" value="T_SNARE"/>
    <property type="match status" value="1"/>
</dbReference>
<dbReference type="Pfam" id="PF00015">
    <property type="entry name" value="MCPsignal"/>
    <property type="match status" value="1"/>
</dbReference>
<evidence type="ECO:0000256" key="6">
    <source>
        <dbReference type="SAM" id="Coils"/>
    </source>
</evidence>
<evidence type="ECO:0000256" key="3">
    <source>
        <dbReference type="ARBA" id="ARBA00023224"/>
    </source>
</evidence>
<evidence type="ECO:0000313" key="12">
    <source>
        <dbReference type="Proteomes" id="UP000199347"/>
    </source>
</evidence>
<comment type="similarity">
    <text evidence="4">Belongs to the methyl-accepting chemotaxis (MCP) protein family.</text>
</comment>
<evidence type="ECO:0000256" key="7">
    <source>
        <dbReference type="SAM" id="Phobius"/>
    </source>
</evidence>
<dbReference type="InterPro" id="IPR004089">
    <property type="entry name" value="MCPsignal_dom"/>
</dbReference>
<proteinExistence type="inferred from homology"/>
<evidence type="ECO:0000259" key="8">
    <source>
        <dbReference type="PROSITE" id="PS50111"/>
    </source>
</evidence>
<dbReference type="PROSITE" id="PS50885">
    <property type="entry name" value="HAMP"/>
    <property type="match status" value="1"/>
</dbReference>
<keyword evidence="2" id="KW-1003">Cell membrane</keyword>
<dbReference type="Proteomes" id="UP000199347">
    <property type="component" value="Unassembled WGS sequence"/>
</dbReference>
<evidence type="ECO:0000259" key="9">
    <source>
        <dbReference type="PROSITE" id="PS50192"/>
    </source>
</evidence>
<dbReference type="GO" id="GO:0005886">
    <property type="term" value="C:plasma membrane"/>
    <property type="evidence" value="ECO:0007669"/>
    <property type="project" value="UniProtKB-SubCell"/>
</dbReference>
<dbReference type="SMART" id="SM00304">
    <property type="entry name" value="HAMP"/>
    <property type="match status" value="1"/>
</dbReference>
<evidence type="ECO:0000313" key="11">
    <source>
        <dbReference type="EMBL" id="SCZ22539.1"/>
    </source>
</evidence>
<dbReference type="CDD" id="cd06225">
    <property type="entry name" value="HAMP"/>
    <property type="match status" value="1"/>
</dbReference>
<dbReference type="Pfam" id="PF00672">
    <property type="entry name" value="HAMP"/>
    <property type="match status" value="1"/>
</dbReference>
<evidence type="ECO:0000256" key="1">
    <source>
        <dbReference type="ARBA" id="ARBA00004429"/>
    </source>
</evidence>
<comment type="subcellular location">
    <subcellularLocation>
        <location evidence="1">Cell inner membrane</location>
        <topology evidence="1">Multi-pass membrane protein</topology>
    </subcellularLocation>
</comment>
<dbReference type="AlphaFoldDB" id="A0A1G5MDR3"/>
<sequence>MNIHSVKFRITALSAACVIVLTAVLLGFGIYAARDTSRYVNENVDELLDRTSKQSLQRLANAQAGTIRAEVDTAFDAARNMARTFEVMAGSDGTGTPIYQRRDQLNAVLLSVLKDNPRFNGTYSAWLPNALDGRDDMYGDRKDVGSDATGRVLPYWTRDADGKIALQPLVEYDSEALHPNGVMKGGWFLGPQKTGEESILAPLPYIVQGKSVYLATMSVPIMVDGKFAGVAGADFDLAFLQKLAEQVNADTYEGKGAVRIVSGAGLVVAASDAPQAIGGSYEAIAASASDDMDILTEGRAAVKTDEASDTLKVFAPVTLGRTDQVWSVVITVPRQVVLAEADKLADSLAERGREDLMSQVLVGLAVVFAALVAMAVVASGISRPITQLTGALRRLASGEAVDEIAGAERRDEIGDISRAVDQIRVRIEEEARQKAAEEEQNRIKQEDERRRTMHALADEFEEAMGGVVRGVVAATDQLQGASATMSSATEKVARQSQTAAGASADASSNVQTVASAAEELASSIAEIKRQVDESARIAGAAVGDANGTAGKVRELSASASRIGQVVDLIKDIAEQTNLLALNATIEAARAGEAGKGFAVVAAEVKQLADQTSRATSEIAAQISEIQNSTTDSATAIVGITEVIEQINQIATVIATSVDEQGEATREIAGSVSQASMGAKTVADNIEGINEAAADTTAVAGQVENAATTLGQQSETLKAVMDRFLSTVRAA</sequence>
<dbReference type="SMART" id="SM00283">
    <property type="entry name" value="MA"/>
    <property type="match status" value="1"/>
</dbReference>
<dbReference type="Gene3D" id="6.10.340.10">
    <property type="match status" value="1"/>
</dbReference>
<dbReference type="InterPro" id="IPR003660">
    <property type="entry name" value="HAMP_dom"/>
</dbReference>
<evidence type="ECO:0000256" key="5">
    <source>
        <dbReference type="PROSITE-ProRule" id="PRU00284"/>
    </source>
</evidence>
<feature type="domain" description="Methyl-accepting transducer" evidence="8">
    <location>
        <begin position="474"/>
        <end position="710"/>
    </location>
</feature>
<feature type="transmembrane region" description="Helical" evidence="7">
    <location>
        <begin position="360"/>
        <end position="381"/>
    </location>
</feature>